<feature type="domain" description="DUF4709" evidence="2">
    <location>
        <begin position="30"/>
        <end position="139"/>
    </location>
</feature>
<protein>
    <recommendedName>
        <fullName evidence="2">DUF4709 domain-containing protein</fullName>
    </recommendedName>
</protein>
<feature type="coiled-coil region" evidence="1">
    <location>
        <begin position="163"/>
        <end position="349"/>
    </location>
</feature>
<name>A0A5A9PB85_9TELE</name>
<dbReference type="Pfam" id="PF15821">
    <property type="entry name" value="DUF4709"/>
    <property type="match status" value="1"/>
</dbReference>
<gene>
    <name evidence="3" type="ORF">E1301_Tti006650</name>
</gene>
<dbReference type="AlphaFoldDB" id="A0A5A9PB85"/>
<keyword evidence="4" id="KW-1185">Reference proteome</keyword>
<dbReference type="EMBL" id="SOYY01000007">
    <property type="protein sequence ID" value="KAA0719260.1"/>
    <property type="molecule type" value="Genomic_DNA"/>
</dbReference>
<dbReference type="PANTHER" id="PTHR22382:SF7">
    <property type="entry name" value="RIKEN CDNA 4921504E06 GENE"/>
    <property type="match status" value="1"/>
</dbReference>
<comment type="caution">
    <text evidence="3">The sequence shown here is derived from an EMBL/GenBank/DDBJ whole genome shotgun (WGS) entry which is preliminary data.</text>
</comment>
<dbReference type="InterPro" id="IPR040119">
    <property type="entry name" value="C10orf67-like"/>
</dbReference>
<dbReference type="Proteomes" id="UP000324632">
    <property type="component" value="Chromosome 7"/>
</dbReference>
<proteinExistence type="predicted"/>
<evidence type="ECO:0000256" key="1">
    <source>
        <dbReference type="SAM" id="Coils"/>
    </source>
</evidence>
<keyword evidence="1" id="KW-0175">Coiled coil</keyword>
<organism evidence="3 4">
    <name type="scientific">Triplophysa tibetana</name>
    <dbReference type="NCBI Taxonomy" id="1572043"/>
    <lineage>
        <taxon>Eukaryota</taxon>
        <taxon>Metazoa</taxon>
        <taxon>Chordata</taxon>
        <taxon>Craniata</taxon>
        <taxon>Vertebrata</taxon>
        <taxon>Euteleostomi</taxon>
        <taxon>Actinopterygii</taxon>
        <taxon>Neopterygii</taxon>
        <taxon>Teleostei</taxon>
        <taxon>Ostariophysi</taxon>
        <taxon>Cypriniformes</taxon>
        <taxon>Nemacheilidae</taxon>
        <taxon>Triplophysa</taxon>
    </lineage>
</organism>
<dbReference type="PANTHER" id="PTHR22382">
    <property type="entry name" value="RIKEN CDNA 4921504E06 GENE"/>
    <property type="match status" value="1"/>
</dbReference>
<dbReference type="InterPro" id="IPR031651">
    <property type="entry name" value="DUF4709"/>
</dbReference>
<reference evidence="3 4" key="1">
    <citation type="journal article" date="2019" name="Mol. Ecol. Resour.">
        <title>Chromosome-level genome assembly of Triplophysa tibetana, a fish adapted to the harsh high-altitude environment of the Tibetan Plateau.</title>
        <authorList>
            <person name="Yang X."/>
            <person name="Liu H."/>
            <person name="Ma Z."/>
            <person name="Zou Y."/>
            <person name="Zou M."/>
            <person name="Mao Y."/>
            <person name="Li X."/>
            <person name="Wang H."/>
            <person name="Chen T."/>
            <person name="Wang W."/>
            <person name="Yang R."/>
        </authorList>
    </citation>
    <scope>NUCLEOTIDE SEQUENCE [LARGE SCALE GENOMIC DNA]</scope>
    <source>
        <strain evidence="3">TTIB1903HZAU</strain>
        <tissue evidence="3">Muscle</tissue>
    </source>
</reference>
<accession>A0A5A9PB85</accession>
<evidence type="ECO:0000313" key="3">
    <source>
        <dbReference type="EMBL" id="KAA0719260.1"/>
    </source>
</evidence>
<evidence type="ECO:0000313" key="4">
    <source>
        <dbReference type="Proteomes" id="UP000324632"/>
    </source>
</evidence>
<sequence>MDEMIKKRLNSITDEAEDALILKEIEEINRFTVSNQLRSGFFGQDASVQTEESDLPNVKLLAANTAELMKEVQVLRDDTEKKLKIIHIQYETKLQQEADVLYTRMNEKIRSLEDCHNEKLSVLRRSYQQQLSDALQVVKCSYKKSNRNLEETDLFPDSTDGRVKELLEELKEKSLKIQCMTEELKKNEIDPEGAADTEKNRLKSENEKLKDKIDSLHVELEEIRQGLESKEQTLAVELAMVKLEGENTKKALQKLTSENEQVKIQLSSERENGQKKMQQFKEQMEKELAQVEASHMTEKAAIERKFKEAKSAEPTSIEPVGNTELVQKLKELRKTEEVQKREIERLNKQLCTSNQVWEKKFEILRQSFHAIKDEMFLRQSLQRQEAILHNPSVSFAPRIGAGGQQKKNRTIGTIDLSLQTERRKNAFTTSALDKSRSLAAWATDRDFYRPTKAVDYSGSAWRGVTGPQSRGPGQ</sequence>
<evidence type="ECO:0000259" key="2">
    <source>
        <dbReference type="Pfam" id="PF15821"/>
    </source>
</evidence>